<evidence type="ECO:0000259" key="2">
    <source>
        <dbReference type="Pfam" id="PF13482"/>
    </source>
</evidence>
<evidence type="ECO:0000313" key="4">
    <source>
        <dbReference type="Proteomes" id="UP000185426"/>
    </source>
</evidence>
<dbReference type="SUPFAM" id="SSF53098">
    <property type="entry name" value="Ribonuclease H-like"/>
    <property type="match status" value="1"/>
</dbReference>
<dbReference type="AlphaFoldDB" id="A0A1L6ZME4"/>
<dbReference type="Pfam" id="PF13482">
    <property type="entry name" value="RNase_H_2"/>
    <property type="match status" value="1"/>
</dbReference>
<feature type="domain" description="YprB ribonuclease H-like" evidence="2">
    <location>
        <begin position="109"/>
        <end position="277"/>
    </location>
</feature>
<dbReference type="RefSeq" id="WP_075623379.1">
    <property type="nucleotide sequence ID" value="NZ_CP015607.1"/>
</dbReference>
<gene>
    <name evidence="3" type="ORF">BSA145_18690</name>
</gene>
<dbReference type="InterPro" id="IPR012337">
    <property type="entry name" value="RNaseH-like_sf"/>
</dbReference>
<dbReference type="SUPFAM" id="SSF48452">
    <property type="entry name" value="TPR-like"/>
    <property type="match status" value="1"/>
</dbReference>
<organism evidence="3 4">
    <name type="scientific">Bacillus safensis</name>
    <dbReference type="NCBI Taxonomy" id="561879"/>
    <lineage>
        <taxon>Bacteria</taxon>
        <taxon>Bacillati</taxon>
        <taxon>Bacillota</taxon>
        <taxon>Bacilli</taxon>
        <taxon>Bacillales</taxon>
        <taxon>Bacillaceae</taxon>
        <taxon>Bacillus</taxon>
    </lineage>
</organism>
<feature type="region of interest" description="Disordered" evidence="1">
    <location>
        <begin position="1"/>
        <end position="28"/>
    </location>
</feature>
<proteinExistence type="predicted"/>
<dbReference type="PANTHER" id="PTHR38462">
    <property type="entry name" value="EXONUCLEASE-LIKE PROTEIN"/>
    <property type="match status" value="1"/>
</dbReference>
<evidence type="ECO:0000313" key="3">
    <source>
        <dbReference type="EMBL" id="APT47708.1"/>
    </source>
</evidence>
<accession>A0A1L6ZME4</accession>
<protein>
    <recommendedName>
        <fullName evidence="2">YprB ribonuclease H-like domain-containing protein</fullName>
    </recommendedName>
</protein>
<dbReference type="InterPro" id="IPR011990">
    <property type="entry name" value="TPR-like_helical_dom_sf"/>
</dbReference>
<name>A0A1L6ZME4_BACIA</name>
<reference evidence="3 4" key="1">
    <citation type="submission" date="2016-05" db="EMBL/GenBank/DDBJ databases">
        <title>Complete Genome and Methylome Analysis of Psychrotrophic Bacterial Isolates from Antarctic Lake Untersee.</title>
        <authorList>
            <person name="Fomenkov A."/>
            <person name="Akimov V.N."/>
            <person name="Vasilyeva L.V."/>
            <person name="Andersen D."/>
            <person name="Vincze T."/>
            <person name="Roberts R.J."/>
        </authorList>
    </citation>
    <scope>NUCLEOTIDE SEQUENCE [LARGE SCALE GENOMIC DNA]</scope>
    <source>
        <strain evidence="3 4">U14-5</strain>
    </source>
</reference>
<dbReference type="EMBL" id="CP015607">
    <property type="protein sequence ID" value="APT47708.1"/>
    <property type="molecule type" value="Genomic_DNA"/>
</dbReference>
<evidence type="ECO:0000256" key="1">
    <source>
        <dbReference type="SAM" id="MobiDB-lite"/>
    </source>
</evidence>
<dbReference type="Proteomes" id="UP000185426">
    <property type="component" value="Chromosome"/>
</dbReference>
<dbReference type="InterPro" id="IPR038720">
    <property type="entry name" value="YprB_RNase_H-like_dom"/>
</dbReference>
<dbReference type="PANTHER" id="PTHR38462:SF1">
    <property type="entry name" value="YPRB RIBONUCLEASE H-LIKE DOMAIN-CONTAINING PROTEIN"/>
    <property type="match status" value="1"/>
</dbReference>
<sequence length="415" mass="47907">MSLKGKLNRMKKHLSHNQPNEKRQKAVEGQPLAVTAENIPFLKEWEQLGAAPYHFEDSFCLIREVTYSLEDKHGLYSFAELPKIIEAWNKSSIQHSLSAKGYKPHELFFFDTETTGLSGGTGNMIFLLGHARVFADKVVVKQHLLTNPGNEAALYKSFLDEVNVESLVTYNGKSFDWPQVKTRHTLLRDQIPALPEFGHFDLLHGSRRLWKHKYERMALSVVEKEELHVHREGDTPGFLAPMIYFHFLKEQNPKLIEGILTHNELDVLSLISLYIHLSKKILSMDAVKEHDEKYALARWHLAHRDVQEATKHLRELTGADFEHANQAAFDLSLQYKRLNEWDEAVRIWETLFESSDVHLALKAGIELAKFQEHRQKDARSALSITESLLSFSSLSERDTKELEKRKKRLLRKAGQ</sequence>
<feature type="compositionally biased region" description="Basic residues" evidence="1">
    <location>
        <begin position="1"/>
        <end position="15"/>
    </location>
</feature>